<reference evidence="2" key="1">
    <citation type="submission" date="2019-10" db="EMBL/GenBank/DDBJ databases">
        <title>Conservation and host-specific expression of non-tandemly repeated heterogenous ribosome RNA gene in arbuscular mycorrhizal fungi.</title>
        <authorList>
            <person name="Maeda T."/>
            <person name="Kobayashi Y."/>
            <person name="Nakagawa T."/>
            <person name="Ezawa T."/>
            <person name="Yamaguchi K."/>
            <person name="Bino T."/>
            <person name="Nishimoto Y."/>
            <person name="Shigenobu S."/>
            <person name="Kawaguchi M."/>
        </authorList>
    </citation>
    <scope>NUCLEOTIDE SEQUENCE</scope>
    <source>
        <strain evidence="2">HR1</strain>
    </source>
</reference>
<dbReference type="InterPro" id="IPR004875">
    <property type="entry name" value="DDE_SF_endonuclease_dom"/>
</dbReference>
<dbReference type="EMBL" id="BLAL01000252">
    <property type="protein sequence ID" value="GES96490.1"/>
    <property type="molecule type" value="Genomic_DNA"/>
</dbReference>
<feature type="domain" description="DDE-1" evidence="1">
    <location>
        <begin position="53"/>
        <end position="89"/>
    </location>
</feature>
<proteinExistence type="predicted"/>
<comment type="caution">
    <text evidence="2">The sequence shown here is derived from an EMBL/GenBank/DDBJ whole genome shotgun (WGS) entry which is preliminary data.</text>
</comment>
<dbReference type="AlphaFoldDB" id="A0A8H3M202"/>
<protein>
    <submittedName>
        <fullName evidence="2">CENP-B homolog protein 2-like</fullName>
    </submittedName>
</protein>
<evidence type="ECO:0000313" key="3">
    <source>
        <dbReference type="Proteomes" id="UP000615446"/>
    </source>
</evidence>
<dbReference type="OrthoDB" id="2392502at2759"/>
<gene>
    <name evidence="2" type="ORF">RCL2_002311900</name>
</gene>
<dbReference type="Proteomes" id="UP000615446">
    <property type="component" value="Unassembled WGS sequence"/>
</dbReference>
<sequence>MSPNQTLSIKPIFSQKKDKIRITVFLSTNIIGTDKLMLWVTGYDNNANGKEVTQLKLIHVEVAFLLPNTTNHLQPLDAEVIKSFKAHYK</sequence>
<name>A0A8H3M202_9GLOM</name>
<accession>A0A8H3M202</accession>
<evidence type="ECO:0000313" key="2">
    <source>
        <dbReference type="EMBL" id="GES96490.1"/>
    </source>
</evidence>
<dbReference type="Pfam" id="PF03184">
    <property type="entry name" value="DDE_1"/>
    <property type="match status" value="1"/>
</dbReference>
<evidence type="ECO:0000259" key="1">
    <source>
        <dbReference type="Pfam" id="PF03184"/>
    </source>
</evidence>
<organism evidence="2 3">
    <name type="scientific">Rhizophagus clarus</name>
    <dbReference type="NCBI Taxonomy" id="94130"/>
    <lineage>
        <taxon>Eukaryota</taxon>
        <taxon>Fungi</taxon>
        <taxon>Fungi incertae sedis</taxon>
        <taxon>Mucoromycota</taxon>
        <taxon>Glomeromycotina</taxon>
        <taxon>Glomeromycetes</taxon>
        <taxon>Glomerales</taxon>
        <taxon>Glomeraceae</taxon>
        <taxon>Rhizophagus</taxon>
    </lineage>
</organism>
<dbReference type="GO" id="GO:0003676">
    <property type="term" value="F:nucleic acid binding"/>
    <property type="evidence" value="ECO:0007669"/>
    <property type="project" value="InterPro"/>
</dbReference>